<sequence length="234" mass="25201">MTNNLNPHSCSDTLFFDVNETLLDTTELNQVVAQRLGDRPERAEAWFTSVLHHSLVESVTGSWHSFGDIAEAVLKMTASRYGVTLPEEATPLADIIAAMPPHPDVAAGLTALQQQGFTLVALTNSSAALAEQQLSSAGLAPLFARILSVEQVKVYKPDLRVYQWAMKEMGKPAAECMMVAAHGWDVGGAKRAGMKTAFITRKGQSPYPLAPAPDLIVSDTGALAAQLKRLCLTR</sequence>
<dbReference type="Gene3D" id="1.10.150.240">
    <property type="entry name" value="Putative phosphatase, domain 2"/>
    <property type="match status" value="1"/>
</dbReference>
<evidence type="ECO:0000313" key="5">
    <source>
        <dbReference type="EMBL" id="TPV28389.1"/>
    </source>
</evidence>
<dbReference type="Gene3D" id="3.40.50.1000">
    <property type="entry name" value="HAD superfamily/HAD-like"/>
    <property type="match status" value="1"/>
</dbReference>
<dbReference type="InterPro" id="IPR023214">
    <property type="entry name" value="HAD_sf"/>
</dbReference>
<dbReference type="InterPro" id="IPR023198">
    <property type="entry name" value="PGP-like_dom2"/>
</dbReference>
<comment type="function">
    <text evidence="4">Catalyzes the hydrolytic dehalogenation of small (S)-2-haloalkanoic acids to yield the corresponding (R)-2-hydroxyalkanoic acids.</text>
</comment>
<reference evidence="5 6" key="1">
    <citation type="submission" date="2019-06" db="EMBL/GenBank/DDBJ databases">
        <title>Taxogenomics and systematics of the genus Pantoea.</title>
        <authorList>
            <person name="Tambong J.T."/>
        </authorList>
    </citation>
    <scope>NUCLEOTIDE SEQUENCE [LARGE SCALE GENOMIC DNA]</scope>
    <source>
        <strain evidence="5 6">LMG 2558</strain>
    </source>
</reference>
<dbReference type="PRINTS" id="PR00413">
    <property type="entry name" value="HADHALOGNASE"/>
</dbReference>
<dbReference type="EC" id="3.8.1.2" evidence="4"/>
<organism evidence="5 6">
    <name type="scientific">Pantoea anthophila</name>
    <dbReference type="NCBI Taxonomy" id="470931"/>
    <lineage>
        <taxon>Bacteria</taxon>
        <taxon>Pseudomonadati</taxon>
        <taxon>Pseudomonadota</taxon>
        <taxon>Gammaproteobacteria</taxon>
        <taxon>Enterobacterales</taxon>
        <taxon>Erwiniaceae</taxon>
        <taxon>Pantoea</taxon>
    </lineage>
</organism>
<evidence type="ECO:0000256" key="2">
    <source>
        <dbReference type="ARBA" id="ARBA00022723"/>
    </source>
</evidence>
<dbReference type="CDD" id="cd02588">
    <property type="entry name" value="HAD_L2-DEX"/>
    <property type="match status" value="1"/>
</dbReference>
<evidence type="ECO:0000256" key="1">
    <source>
        <dbReference type="ARBA" id="ARBA00008106"/>
    </source>
</evidence>
<dbReference type="SFLD" id="SFLDS00003">
    <property type="entry name" value="Haloacid_Dehalogenase"/>
    <property type="match status" value="1"/>
</dbReference>
<keyword evidence="3 4" id="KW-0378">Hydrolase</keyword>
<dbReference type="EMBL" id="VHIZ01000038">
    <property type="protein sequence ID" value="TPV28389.1"/>
    <property type="molecule type" value="Genomic_DNA"/>
</dbReference>
<gene>
    <name evidence="5" type="ORF">FJW00_09625</name>
</gene>
<dbReference type="NCBIfam" id="TIGR01428">
    <property type="entry name" value="HAD_type_II"/>
    <property type="match status" value="1"/>
</dbReference>
<protein>
    <recommendedName>
        <fullName evidence="4">(S)-2-haloacid dehalogenase</fullName>
        <ecNumber evidence="4">3.8.1.2</ecNumber>
    </recommendedName>
    <alternativeName>
        <fullName evidence="4">2-haloalkanoic acid dehalogenase</fullName>
    </alternativeName>
    <alternativeName>
        <fullName evidence="4">Halocarboxylic acid halidohydrolase</fullName>
    </alternativeName>
    <alternativeName>
        <fullName evidence="4">L-2-haloacid dehalogenase</fullName>
    </alternativeName>
</protein>
<name>A0ABY2Z8N3_9GAMM</name>
<comment type="similarity">
    <text evidence="1 4">Belongs to the HAD-like hydrolase superfamily. S-2-haloalkanoic acid dehalogenase family.</text>
</comment>
<dbReference type="Pfam" id="PF00702">
    <property type="entry name" value="Hydrolase"/>
    <property type="match status" value="1"/>
</dbReference>
<dbReference type="SUPFAM" id="SSF56784">
    <property type="entry name" value="HAD-like"/>
    <property type="match status" value="1"/>
</dbReference>
<keyword evidence="2" id="KW-0479">Metal-binding</keyword>
<dbReference type="PANTHER" id="PTHR43316:SF3">
    <property type="entry name" value="HALOACID DEHALOGENASE, TYPE II (AFU_ORTHOLOGUE AFUA_2G07750)-RELATED"/>
    <property type="match status" value="1"/>
</dbReference>
<dbReference type="InterPro" id="IPR006439">
    <property type="entry name" value="HAD-SF_hydro_IA"/>
</dbReference>
<keyword evidence="6" id="KW-1185">Reference proteome</keyword>
<dbReference type="RefSeq" id="WP_140923857.1">
    <property type="nucleotide sequence ID" value="NZ_CP122311.1"/>
</dbReference>
<evidence type="ECO:0000313" key="6">
    <source>
        <dbReference type="Proteomes" id="UP000316142"/>
    </source>
</evidence>
<comment type="caution">
    <text evidence="5">The sequence shown here is derived from an EMBL/GenBank/DDBJ whole genome shotgun (WGS) entry which is preliminary data.</text>
</comment>
<dbReference type="InterPro" id="IPR036412">
    <property type="entry name" value="HAD-like_sf"/>
</dbReference>
<dbReference type="PANTHER" id="PTHR43316">
    <property type="entry name" value="HYDROLASE, HALOACID DELAHOGENASE-RELATED"/>
    <property type="match status" value="1"/>
</dbReference>
<dbReference type="InterPro" id="IPR051540">
    <property type="entry name" value="S-2-haloacid_dehalogenase"/>
</dbReference>
<dbReference type="InterPro" id="IPR006328">
    <property type="entry name" value="2-HAD"/>
</dbReference>
<evidence type="ECO:0000256" key="3">
    <source>
        <dbReference type="ARBA" id="ARBA00022801"/>
    </source>
</evidence>
<accession>A0ABY2Z8N3</accession>
<comment type="catalytic activity">
    <reaction evidence="4">
        <text>an (S)-2-haloacid + H2O = a (2R)-2-hydroxycarboxylate + a halide anion + H(+)</text>
        <dbReference type="Rhea" id="RHEA:11192"/>
        <dbReference type="ChEBI" id="CHEBI:15377"/>
        <dbReference type="ChEBI" id="CHEBI:15378"/>
        <dbReference type="ChEBI" id="CHEBI:16042"/>
        <dbReference type="ChEBI" id="CHEBI:58314"/>
        <dbReference type="ChEBI" id="CHEBI:137405"/>
        <dbReference type="EC" id="3.8.1.2"/>
    </reaction>
</comment>
<dbReference type="NCBIfam" id="TIGR01493">
    <property type="entry name" value="HAD-SF-IA-v2"/>
    <property type="match status" value="1"/>
</dbReference>
<dbReference type="SFLD" id="SFLDG01129">
    <property type="entry name" value="C1.5:_HAD__Beta-PGM__Phosphata"/>
    <property type="match status" value="1"/>
</dbReference>
<evidence type="ECO:0000256" key="4">
    <source>
        <dbReference type="RuleBase" id="RU368077"/>
    </source>
</evidence>
<proteinExistence type="inferred from homology"/>
<dbReference type="Proteomes" id="UP000316142">
    <property type="component" value="Unassembled WGS sequence"/>
</dbReference>